<protein>
    <recommendedName>
        <fullName evidence="1">Transposase IS4 N-terminal domain-containing protein</fullName>
    </recommendedName>
</protein>
<evidence type="ECO:0000259" key="1">
    <source>
        <dbReference type="Pfam" id="PF13006"/>
    </source>
</evidence>
<gene>
    <name evidence="2" type="ORF">DP114_00980</name>
</gene>
<accession>A0A856M7G2</accession>
<name>A0A856M7G2_9CYAN</name>
<dbReference type="AlphaFoldDB" id="A0A856M7G2"/>
<feature type="domain" description="Transposase IS4 N-terminal" evidence="1">
    <location>
        <begin position="19"/>
        <end position="81"/>
    </location>
</feature>
<reference evidence="2 3" key="1">
    <citation type="submission" date="2018-06" db="EMBL/GenBank/DDBJ databases">
        <title>Comparative genomics of Brasilonema spp. strains.</title>
        <authorList>
            <person name="Alvarenga D.O."/>
            <person name="Fiore M.F."/>
            <person name="Varani A.M."/>
        </authorList>
    </citation>
    <scope>NUCLEOTIDE SEQUENCE [LARGE SCALE GENOMIC DNA]</scope>
    <source>
        <strain evidence="2 3">CENA114</strain>
    </source>
</reference>
<sequence>MQLKEFSVISSAIESGTVLKALETAIHAQAITQAIADTDSNEERKRGLPTHLVICLVIAMSLWSKASMRTVLKNLVDGLSEVWITVGPIRFG</sequence>
<evidence type="ECO:0000313" key="2">
    <source>
        <dbReference type="EMBL" id="QDL06672.1"/>
    </source>
</evidence>
<dbReference type="InterPro" id="IPR024473">
    <property type="entry name" value="Transposases_IS4_N"/>
</dbReference>
<evidence type="ECO:0000313" key="3">
    <source>
        <dbReference type="Proteomes" id="UP000503129"/>
    </source>
</evidence>
<dbReference type="EMBL" id="CP030118">
    <property type="protein sequence ID" value="QDL06672.1"/>
    <property type="molecule type" value="Genomic_DNA"/>
</dbReference>
<organism evidence="2 3">
    <name type="scientific">Brasilonema sennae CENA114</name>
    <dbReference type="NCBI Taxonomy" id="415709"/>
    <lineage>
        <taxon>Bacteria</taxon>
        <taxon>Bacillati</taxon>
        <taxon>Cyanobacteriota</taxon>
        <taxon>Cyanophyceae</taxon>
        <taxon>Nostocales</taxon>
        <taxon>Scytonemataceae</taxon>
        <taxon>Brasilonema</taxon>
        <taxon>Bromeliae group (in: Brasilonema)</taxon>
    </lineage>
</organism>
<dbReference type="KEGG" id="bsen:DP114_00980"/>
<proteinExistence type="predicted"/>
<dbReference type="Pfam" id="PF13006">
    <property type="entry name" value="Nterm_IS4"/>
    <property type="match status" value="1"/>
</dbReference>
<keyword evidence="3" id="KW-1185">Reference proteome</keyword>
<dbReference type="Proteomes" id="UP000503129">
    <property type="component" value="Chromosome"/>
</dbReference>